<dbReference type="PANTHER" id="PTHR43735">
    <property type="entry name" value="APOPTOSIS-INDUCING FACTOR 1"/>
    <property type="match status" value="1"/>
</dbReference>
<keyword evidence="5" id="KW-0472">Membrane</keyword>
<evidence type="ECO:0000256" key="4">
    <source>
        <dbReference type="ARBA" id="ARBA00023002"/>
    </source>
</evidence>
<dbReference type="InterPro" id="IPR023753">
    <property type="entry name" value="FAD/NAD-binding_dom"/>
</dbReference>
<reference evidence="7 8" key="1">
    <citation type="journal article" date="2016" name="Mol. Biol. Evol.">
        <title>Comparative Genomics of Early-Diverging Mushroom-Forming Fungi Provides Insights into the Origins of Lignocellulose Decay Capabilities.</title>
        <authorList>
            <person name="Nagy L.G."/>
            <person name="Riley R."/>
            <person name="Tritt A."/>
            <person name="Adam C."/>
            <person name="Daum C."/>
            <person name="Floudas D."/>
            <person name="Sun H."/>
            <person name="Yadav J.S."/>
            <person name="Pangilinan J."/>
            <person name="Larsson K.H."/>
            <person name="Matsuura K."/>
            <person name="Barry K."/>
            <person name="Labutti K."/>
            <person name="Kuo R."/>
            <person name="Ohm R.A."/>
            <person name="Bhattacharya S.S."/>
            <person name="Shirouzu T."/>
            <person name="Yoshinaga Y."/>
            <person name="Martin F.M."/>
            <person name="Grigoriev I.V."/>
            <person name="Hibbett D.S."/>
        </authorList>
    </citation>
    <scope>NUCLEOTIDE SEQUENCE [LARGE SCALE GENOMIC DNA]</scope>
    <source>
        <strain evidence="7 8">CBS 109695</strain>
    </source>
</reference>
<protein>
    <submittedName>
        <fullName evidence="7">FAD/NAD(P)-binding domain-containing protein</fullName>
    </submittedName>
</protein>
<keyword evidence="8" id="KW-1185">Reference proteome</keyword>
<feature type="transmembrane region" description="Helical" evidence="5">
    <location>
        <begin position="343"/>
        <end position="361"/>
    </location>
</feature>
<dbReference type="PRINTS" id="PR00368">
    <property type="entry name" value="FADPNR"/>
</dbReference>
<dbReference type="STRING" id="436010.A0A166UBV7"/>
<gene>
    <name evidence="7" type="ORF">FIBSPDRAFT_813797</name>
</gene>
<evidence type="ECO:0000313" key="7">
    <source>
        <dbReference type="EMBL" id="KZP31536.1"/>
    </source>
</evidence>
<dbReference type="Pfam" id="PF07992">
    <property type="entry name" value="Pyr_redox_2"/>
    <property type="match status" value="1"/>
</dbReference>
<evidence type="ECO:0000259" key="6">
    <source>
        <dbReference type="Pfam" id="PF07992"/>
    </source>
</evidence>
<evidence type="ECO:0000313" key="8">
    <source>
        <dbReference type="Proteomes" id="UP000076532"/>
    </source>
</evidence>
<dbReference type="SUPFAM" id="SSF51905">
    <property type="entry name" value="FAD/NAD(P)-binding domain"/>
    <property type="match status" value="1"/>
</dbReference>
<sequence length="378" mass="39306">MSKNVVIIGGGFAGVSIARMLSPKLGALGYTLVLINARPFHVHLIAALRMTVSAVDRLEDHAILPFDNVFANGVGSVKIGSVASITDDGGGNGGVVHLAGGETVQYAFLVLAPGSTWHENLSLPDDKQMLTEHIAQWRRKFESAQDIVLAGGGAVGIEAAGEIKDIWPSKNVTIVHGGTMLMNDTYPAHFRAAVAAGLTARGISIVYSDRVVGPPKEHEHVSGTITTRNGASLDADLVLTTHAGGPNTAFVASLGPGALDARGYIVVAPTLQLPAHPAIYAAGDAIAWPETKAATKVQQQRGVVAANILSAIRRRPPTAVYKGGIELILLTNGKAGGAGYIDILWGIALTGSLGAWLASVFKSRHLAIPMARKLVGLS</sequence>
<dbReference type="GO" id="GO:0004174">
    <property type="term" value="F:electron-transferring-flavoprotein dehydrogenase activity"/>
    <property type="evidence" value="ECO:0007669"/>
    <property type="project" value="TreeGrafter"/>
</dbReference>
<keyword evidence="4" id="KW-0560">Oxidoreductase</keyword>
<proteinExistence type="inferred from homology"/>
<feature type="domain" description="FAD/NAD(P)-binding" evidence="6">
    <location>
        <begin position="4"/>
        <end position="290"/>
    </location>
</feature>
<dbReference type="PANTHER" id="PTHR43735:SF3">
    <property type="entry name" value="FERROPTOSIS SUPPRESSOR PROTEIN 1"/>
    <property type="match status" value="1"/>
</dbReference>
<accession>A0A166UBV7</accession>
<evidence type="ECO:0000256" key="5">
    <source>
        <dbReference type="SAM" id="Phobius"/>
    </source>
</evidence>
<dbReference type="Gene3D" id="3.50.50.100">
    <property type="match status" value="1"/>
</dbReference>
<dbReference type="OrthoDB" id="202203at2759"/>
<evidence type="ECO:0000256" key="3">
    <source>
        <dbReference type="ARBA" id="ARBA00022827"/>
    </source>
</evidence>
<dbReference type="AlphaFoldDB" id="A0A166UBV7"/>
<dbReference type="Proteomes" id="UP000076532">
    <property type="component" value="Unassembled WGS sequence"/>
</dbReference>
<dbReference type="EMBL" id="KV417489">
    <property type="protein sequence ID" value="KZP31536.1"/>
    <property type="molecule type" value="Genomic_DNA"/>
</dbReference>
<keyword evidence="3" id="KW-0274">FAD</keyword>
<name>A0A166UBV7_9AGAM</name>
<keyword evidence="5" id="KW-0812">Transmembrane</keyword>
<evidence type="ECO:0000256" key="1">
    <source>
        <dbReference type="ARBA" id="ARBA00006442"/>
    </source>
</evidence>
<comment type="similarity">
    <text evidence="1">Belongs to the FAD-dependent oxidoreductase family.</text>
</comment>
<evidence type="ECO:0000256" key="2">
    <source>
        <dbReference type="ARBA" id="ARBA00022630"/>
    </source>
</evidence>
<dbReference type="InterPro" id="IPR036188">
    <property type="entry name" value="FAD/NAD-bd_sf"/>
</dbReference>
<organism evidence="7 8">
    <name type="scientific">Athelia psychrophila</name>
    <dbReference type="NCBI Taxonomy" id="1759441"/>
    <lineage>
        <taxon>Eukaryota</taxon>
        <taxon>Fungi</taxon>
        <taxon>Dikarya</taxon>
        <taxon>Basidiomycota</taxon>
        <taxon>Agaricomycotina</taxon>
        <taxon>Agaricomycetes</taxon>
        <taxon>Agaricomycetidae</taxon>
        <taxon>Atheliales</taxon>
        <taxon>Atheliaceae</taxon>
        <taxon>Athelia</taxon>
    </lineage>
</organism>
<dbReference type="PRINTS" id="PR00411">
    <property type="entry name" value="PNDRDTASEI"/>
</dbReference>
<keyword evidence="5" id="KW-1133">Transmembrane helix</keyword>
<dbReference type="GO" id="GO:0050660">
    <property type="term" value="F:flavin adenine dinucleotide binding"/>
    <property type="evidence" value="ECO:0007669"/>
    <property type="project" value="TreeGrafter"/>
</dbReference>
<keyword evidence="2" id="KW-0285">Flavoprotein</keyword>
<dbReference type="GO" id="GO:0005737">
    <property type="term" value="C:cytoplasm"/>
    <property type="evidence" value="ECO:0007669"/>
    <property type="project" value="TreeGrafter"/>
</dbReference>